<accession>A0A2G9URS4</accession>
<dbReference type="AlphaFoldDB" id="A0A2G9URS4"/>
<dbReference type="InterPro" id="IPR011989">
    <property type="entry name" value="ARM-like"/>
</dbReference>
<keyword evidence="2" id="KW-0963">Cytoplasm</keyword>
<dbReference type="PANTHER" id="PTHR45994">
    <property type="entry name" value="FI21225P1"/>
    <property type="match status" value="1"/>
</dbReference>
<dbReference type="OrthoDB" id="199930at2759"/>
<dbReference type="Gene3D" id="1.25.10.10">
    <property type="entry name" value="Leucine-rich Repeat Variant"/>
    <property type="match status" value="1"/>
</dbReference>
<dbReference type="InterPro" id="IPR019734">
    <property type="entry name" value="TPR_rpt"/>
</dbReference>
<keyword evidence="3" id="KW-0802">TPR repeat</keyword>
<organism evidence="4 5">
    <name type="scientific">Teladorsagia circumcincta</name>
    <name type="common">Brown stomach worm</name>
    <name type="synonym">Ostertagia circumcincta</name>
    <dbReference type="NCBI Taxonomy" id="45464"/>
    <lineage>
        <taxon>Eukaryota</taxon>
        <taxon>Metazoa</taxon>
        <taxon>Ecdysozoa</taxon>
        <taxon>Nematoda</taxon>
        <taxon>Chromadorea</taxon>
        <taxon>Rhabditida</taxon>
        <taxon>Rhabditina</taxon>
        <taxon>Rhabditomorpha</taxon>
        <taxon>Strongyloidea</taxon>
        <taxon>Trichostrongylidae</taxon>
        <taxon>Teladorsagia</taxon>
    </lineage>
</organism>
<dbReference type="SUPFAM" id="SSF48452">
    <property type="entry name" value="TPR-like"/>
    <property type="match status" value="1"/>
</dbReference>
<evidence type="ECO:0000256" key="3">
    <source>
        <dbReference type="PROSITE-ProRule" id="PRU00339"/>
    </source>
</evidence>
<feature type="repeat" description="TPR" evidence="3">
    <location>
        <begin position="23"/>
        <end position="56"/>
    </location>
</feature>
<dbReference type="EMBL" id="KZ345561">
    <property type="protein sequence ID" value="PIO72927.1"/>
    <property type="molecule type" value="Genomic_DNA"/>
</dbReference>
<dbReference type="SMART" id="SM00028">
    <property type="entry name" value="TPR"/>
    <property type="match status" value="3"/>
</dbReference>
<dbReference type="Proteomes" id="UP000230423">
    <property type="component" value="Unassembled WGS sequence"/>
</dbReference>
<keyword evidence="5" id="KW-1185">Reference proteome</keyword>
<dbReference type="Pfam" id="PF13432">
    <property type="entry name" value="TPR_16"/>
    <property type="match status" value="1"/>
</dbReference>
<dbReference type="GO" id="GO:0051879">
    <property type="term" value="F:Hsp90 protein binding"/>
    <property type="evidence" value="ECO:0007669"/>
    <property type="project" value="TreeGrafter"/>
</dbReference>
<evidence type="ECO:0000313" key="5">
    <source>
        <dbReference type="Proteomes" id="UP000230423"/>
    </source>
</evidence>
<proteinExistence type="predicted"/>
<dbReference type="GO" id="GO:0005737">
    <property type="term" value="C:cytoplasm"/>
    <property type="evidence" value="ECO:0007669"/>
    <property type="project" value="UniProtKB-SubCell"/>
</dbReference>
<name>A0A2G9URS4_TELCI</name>
<dbReference type="InterPro" id="IPR011990">
    <property type="entry name" value="TPR-like_helical_dom_sf"/>
</dbReference>
<evidence type="ECO:0000256" key="1">
    <source>
        <dbReference type="ARBA" id="ARBA00004496"/>
    </source>
</evidence>
<dbReference type="Gene3D" id="1.25.40.10">
    <property type="entry name" value="Tetratricopeptide repeat domain"/>
    <property type="match status" value="1"/>
</dbReference>
<evidence type="ECO:0000256" key="2">
    <source>
        <dbReference type="ARBA" id="ARBA00022490"/>
    </source>
</evidence>
<evidence type="ECO:0000313" key="4">
    <source>
        <dbReference type="EMBL" id="PIO72927.1"/>
    </source>
</evidence>
<dbReference type="PANTHER" id="PTHR45994:SF1">
    <property type="entry name" value="FI21225P1"/>
    <property type="match status" value="1"/>
</dbReference>
<protein>
    <submittedName>
        <fullName evidence="4">Tetratricopeptide repeat protein</fullName>
    </submittedName>
</protein>
<gene>
    <name evidence="4" type="ORF">TELCIR_05122</name>
</gene>
<comment type="subcellular location">
    <subcellularLocation>
        <location evidence="1">Cytoplasm</location>
    </subcellularLocation>
</comment>
<reference evidence="4 5" key="1">
    <citation type="submission" date="2015-09" db="EMBL/GenBank/DDBJ databases">
        <title>Draft genome of the parasitic nematode Teladorsagia circumcincta isolate WARC Sus (inbred).</title>
        <authorList>
            <person name="Mitreva M."/>
        </authorList>
    </citation>
    <scope>NUCLEOTIDE SEQUENCE [LARGE SCALE GENOMIC DNA]</scope>
    <source>
        <strain evidence="4 5">S</strain>
    </source>
</reference>
<sequence>MWRLKAVWPAKYMDRMVAHMESAESLKDAGNDAVKRGEYAEANEYYTEALQLTSESDKALRAILYRNRSLSRLKQEDFEGAESDATKALEYDGADVKALYRRALAREHLDNVAAAFKDAKEALRLSPKDKAISEMLQRLVIANNEKVKKATSMDNKVNDMSRLAFEGSAKDKEQKVQGKSVPVLLAVAEDNNEPLEISVCAIRIVDELIKNHGRALLFLSMHDNDGLRSVRRVCRLMCARDAKEYVDAAGLILQRIFNALAKMDRSKEIKPDPEVAEGKAVHPLSDF</sequence>
<dbReference type="PROSITE" id="PS50005">
    <property type="entry name" value="TPR"/>
    <property type="match status" value="1"/>
</dbReference>